<dbReference type="InterPro" id="IPR036217">
    <property type="entry name" value="MethylDNA_cys_MeTrfase_DNAb"/>
</dbReference>
<dbReference type="AlphaFoldDB" id="A0A381UYW6"/>
<proteinExistence type="inferred from homology"/>
<keyword evidence="6" id="KW-0227">DNA damage</keyword>
<keyword evidence="5" id="KW-0808">Transferase</keyword>
<sequence>LNKASEQSYRAKFLRRVPEVRRDDIGLVAVAHQVQAYFSGALTRFELPLDLRHVTPFTVRVLRETRKIQFGQLTSYGAIAVRIGSLGSSRAVGGALGRNPVPIIIPCHRVISADGGIGGFTGGLRAKWVLLGLEGHEFTEPAGDCRPSGSVPRA</sequence>
<dbReference type="GO" id="GO:0032259">
    <property type="term" value="P:methylation"/>
    <property type="evidence" value="ECO:0007669"/>
    <property type="project" value="UniProtKB-KW"/>
</dbReference>
<evidence type="ECO:0000256" key="1">
    <source>
        <dbReference type="ARBA" id="ARBA00001286"/>
    </source>
</evidence>
<evidence type="ECO:0000256" key="5">
    <source>
        <dbReference type="ARBA" id="ARBA00022679"/>
    </source>
</evidence>
<comment type="similarity">
    <text evidence="2">Belongs to the MGMT family.</text>
</comment>
<feature type="non-terminal residue" evidence="10">
    <location>
        <position position="1"/>
    </location>
</feature>
<evidence type="ECO:0000256" key="6">
    <source>
        <dbReference type="ARBA" id="ARBA00022763"/>
    </source>
</evidence>
<evidence type="ECO:0000256" key="7">
    <source>
        <dbReference type="ARBA" id="ARBA00023204"/>
    </source>
</evidence>
<feature type="domain" description="Methylated-DNA-[protein]-cysteine S-methyltransferase DNA binding" evidence="9">
    <location>
        <begin position="56"/>
        <end position="135"/>
    </location>
</feature>
<dbReference type="GO" id="GO:0003908">
    <property type="term" value="F:methylated-DNA-[protein]-cysteine S-methyltransferase activity"/>
    <property type="evidence" value="ECO:0007669"/>
    <property type="project" value="UniProtKB-EC"/>
</dbReference>
<evidence type="ECO:0000256" key="8">
    <source>
        <dbReference type="ARBA" id="ARBA00049348"/>
    </source>
</evidence>
<comment type="catalytic activity">
    <reaction evidence="8">
        <text>a 6-O-methyl-2'-deoxyguanosine in DNA + L-cysteinyl-[protein] = S-methyl-L-cysteinyl-[protein] + a 2'-deoxyguanosine in DNA</text>
        <dbReference type="Rhea" id="RHEA:24000"/>
        <dbReference type="Rhea" id="RHEA-COMP:10131"/>
        <dbReference type="Rhea" id="RHEA-COMP:10132"/>
        <dbReference type="Rhea" id="RHEA-COMP:11367"/>
        <dbReference type="Rhea" id="RHEA-COMP:11368"/>
        <dbReference type="ChEBI" id="CHEBI:29950"/>
        <dbReference type="ChEBI" id="CHEBI:82612"/>
        <dbReference type="ChEBI" id="CHEBI:85445"/>
        <dbReference type="ChEBI" id="CHEBI:85448"/>
        <dbReference type="EC" id="2.1.1.63"/>
    </reaction>
</comment>
<dbReference type="PANTHER" id="PTHR10815:SF13">
    <property type="entry name" value="METHYLATED-DNA--PROTEIN-CYSTEINE METHYLTRANSFERASE"/>
    <property type="match status" value="1"/>
</dbReference>
<protein>
    <recommendedName>
        <fullName evidence="3">methylated-DNA--[protein]-cysteine S-methyltransferase</fullName>
        <ecNumber evidence="3">2.1.1.63</ecNumber>
    </recommendedName>
</protein>
<comment type="catalytic activity">
    <reaction evidence="1">
        <text>a 4-O-methyl-thymidine in DNA + L-cysteinyl-[protein] = a thymidine in DNA + S-methyl-L-cysteinyl-[protein]</text>
        <dbReference type="Rhea" id="RHEA:53428"/>
        <dbReference type="Rhea" id="RHEA-COMP:10131"/>
        <dbReference type="Rhea" id="RHEA-COMP:10132"/>
        <dbReference type="Rhea" id="RHEA-COMP:13555"/>
        <dbReference type="Rhea" id="RHEA-COMP:13556"/>
        <dbReference type="ChEBI" id="CHEBI:29950"/>
        <dbReference type="ChEBI" id="CHEBI:82612"/>
        <dbReference type="ChEBI" id="CHEBI:137386"/>
        <dbReference type="ChEBI" id="CHEBI:137387"/>
        <dbReference type="EC" id="2.1.1.63"/>
    </reaction>
</comment>
<accession>A0A381UYW6</accession>
<dbReference type="Gene3D" id="1.10.10.10">
    <property type="entry name" value="Winged helix-like DNA-binding domain superfamily/Winged helix DNA-binding domain"/>
    <property type="match status" value="1"/>
</dbReference>
<dbReference type="NCBIfam" id="TIGR00589">
    <property type="entry name" value="ogt"/>
    <property type="match status" value="1"/>
</dbReference>
<dbReference type="EMBL" id="UINC01007435">
    <property type="protein sequence ID" value="SVA33300.1"/>
    <property type="molecule type" value="Genomic_DNA"/>
</dbReference>
<dbReference type="FunFam" id="1.10.10.10:FF:000214">
    <property type="entry name" value="Methylated-DNA--protein-cysteine methyltransferase"/>
    <property type="match status" value="1"/>
</dbReference>
<dbReference type="Pfam" id="PF01035">
    <property type="entry name" value="DNA_binding_1"/>
    <property type="match status" value="1"/>
</dbReference>
<dbReference type="CDD" id="cd06445">
    <property type="entry name" value="ATase"/>
    <property type="match status" value="1"/>
</dbReference>
<reference evidence="10" key="1">
    <citation type="submission" date="2018-05" db="EMBL/GenBank/DDBJ databases">
        <authorList>
            <person name="Lanie J.A."/>
            <person name="Ng W.-L."/>
            <person name="Kazmierczak K.M."/>
            <person name="Andrzejewski T.M."/>
            <person name="Davidsen T.M."/>
            <person name="Wayne K.J."/>
            <person name="Tettelin H."/>
            <person name="Glass J.I."/>
            <person name="Rusch D."/>
            <person name="Podicherti R."/>
            <person name="Tsui H.-C.T."/>
            <person name="Winkler M.E."/>
        </authorList>
    </citation>
    <scope>NUCLEOTIDE SEQUENCE</scope>
</reference>
<dbReference type="PROSITE" id="PS00374">
    <property type="entry name" value="MGMT"/>
    <property type="match status" value="1"/>
</dbReference>
<evidence type="ECO:0000256" key="4">
    <source>
        <dbReference type="ARBA" id="ARBA00022603"/>
    </source>
</evidence>
<dbReference type="EC" id="2.1.1.63" evidence="3"/>
<evidence type="ECO:0000256" key="2">
    <source>
        <dbReference type="ARBA" id="ARBA00008711"/>
    </source>
</evidence>
<dbReference type="GO" id="GO:0006281">
    <property type="term" value="P:DNA repair"/>
    <property type="evidence" value="ECO:0007669"/>
    <property type="project" value="UniProtKB-KW"/>
</dbReference>
<dbReference type="SUPFAM" id="SSF46767">
    <property type="entry name" value="Methylated DNA-protein cysteine methyltransferase, C-terminal domain"/>
    <property type="match status" value="1"/>
</dbReference>
<dbReference type="InterPro" id="IPR001497">
    <property type="entry name" value="MethylDNA_cys_MeTrfase_AS"/>
</dbReference>
<name>A0A381UYW6_9ZZZZ</name>
<evidence type="ECO:0000313" key="10">
    <source>
        <dbReference type="EMBL" id="SVA33300.1"/>
    </source>
</evidence>
<evidence type="ECO:0000256" key="3">
    <source>
        <dbReference type="ARBA" id="ARBA00011918"/>
    </source>
</evidence>
<dbReference type="InterPro" id="IPR014048">
    <property type="entry name" value="MethylDNA_cys_MeTrfase_DNA-bd"/>
</dbReference>
<keyword evidence="7" id="KW-0234">DNA repair</keyword>
<evidence type="ECO:0000259" key="9">
    <source>
        <dbReference type="Pfam" id="PF01035"/>
    </source>
</evidence>
<gene>
    <name evidence="10" type="ORF">METZ01_LOCUS86154</name>
</gene>
<keyword evidence="4" id="KW-0489">Methyltransferase</keyword>
<organism evidence="10">
    <name type="scientific">marine metagenome</name>
    <dbReference type="NCBI Taxonomy" id="408172"/>
    <lineage>
        <taxon>unclassified sequences</taxon>
        <taxon>metagenomes</taxon>
        <taxon>ecological metagenomes</taxon>
    </lineage>
</organism>
<dbReference type="PANTHER" id="PTHR10815">
    <property type="entry name" value="METHYLATED-DNA--PROTEIN-CYSTEINE METHYLTRANSFERASE"/>
    <property type="match status" value="1"/>
</dbReference>
<dbReference type="InterPro" id="IPR036388">
    <property type="entry name" value="WH-like_DNA-bd_sf"/>
</dbReference>